<feature type="disulfide bond" evidence="2">
    <location>
        <begin position="128"/>
        <end position="146"/>
    </location>
</feature>
<dbReference type="Gene3D" id="3.30.420.10">
    <property type="entry name" value="Ribonuclease H-like superfamily/Ribonuclease H"/>
    <property type="match status" value="1"/>
</dbReference>
<accession>A0A8S4SB00</accession>
<dbReference type="InterPro" id="IPR036397">
    <property type="entry name" value="RNaseH_sf"/>
</dbReference>
<dbReference type="Pfam" id="PF16087">
    <property type="entry name" value="DUF4817"/>
    <property type="match status" value="1"/>
</dbReference>
<dbReference type="InterPro" id="IPR032135">
    <property type="entry name" value="DUF4817"/>
</dbReference>
<evidence type="ECO:0000313" key="6">
    <source>
        <dbReference type="Proteomes" id="UP000838756"/>
    </source>
</evidence>
<dbReference type="InterPro" id="IPR036055">
    <property type="entry name" value="LDL_receptor-like_sf"/>
</dbReference>
<name>A0A8S4SB00_9NEOP</name>
<dbReference type="AlphaFoldDB" id="A0A8S4SB00"/>
<feature type="disulfide bond" evidence="2">
    <location>
        <begin position="37"/>
        <end position="55"/>
    </location>
</feature>
<dbReference type="CDD" id="cd00112">
    <property type="entry name" value="LDLa"/>
    <property type="match status" value="4"/>
</dbReference>
<evidence type="ECO:0000256" key="3">
    <source>
        <dbReference type="SAM" id="SignalP"/>
    </source>
</evidence>
<dbReference type="EMBL" id="CAKXAJ010025898">
    <property type="protein sequence ID" value="CAH2245219.1"/>
    <property type="molecule type" value="Genomic_DNA"/>
</dbReference>
<feature type="domain" description="DUF4817" evidence="4">
    <location>
        <begin position="236"/>
        <end position="273"/>
    </location>
</feature>
<dbReference type="Gene3D" id="4.10.400.10">
    <property type="entry name" value="Low-density Lipoprotein Receptor"/>
    <property type="match status" value="4"/>
</dbReference>
<comment type="caution">
    <text evidence="5">The sequence shown here is derived from an EMBL/GenBank/DDBJ whole genome shotgun (WGS) entry which is preliminary data.</text>
</comment>
<dbReference type="Proteomes" id="UP000838756">
    <property type="component" value="Unassembled WGS sequence"/>
</dbReference>
<evidence type="ECO:0000313" key="5">
    <source>
        <dbReference type="EMBL" id="CAH2245219.1"/>
    </source>
</evidence>
<protein>
    <submittedName>
        <fullName evidence="5">Jg24982 protein</fullName>
    </submittedName>
</protein>
<feature type="chain" id="PRO_5035852226" evidence="3">
    <location>
        <begin position="17"/>
        <end position="582"/>
    </location>
</feature>
<feature type="signal peptide" evidence="3">
    <location>
        <begin position="1"/>
        <end position="16"/>
    </location>
</feature>
<proteinExistence type="predicted"/>
<evidence type="ECO:0000256" key="2">
    <source>
        <dbReference type="PROSITE-ProRule" id="PRU00124"/>
    </source>
</evidence>
<dbReference type="PROSITE" id="PS01209">
    <property type="entry name" value="LDLRA_1"/>
    <property type="match status" value="2"/>
</dbReference>
<dbReference type="Pfam" id="PF00057">
    <property type="entry name" value="Ldl_recept_a"/>
    <property type="match status" value="4"/>
</dbReference>
<comment type="caution">
    <text evidence="2">Lacks conserved residue(s) required for the propagation of feature annotation.</text>
</comment>
<sequence>MLVLLIFLSCLTACSSSFIDEMQTYESECLTEGAFTCLAGGCVAQDKYCDGNYDCEDGSDENFCINHPPDEHYCNDTHQFMCADSLKCIPSAWVCNEEVDCSDGSDEVNCPTVVVPDNANSTCKGFLCDGKKCISRFWMCDGYYDCNDRSDEDARDTCRHILHSKTLHDMYLHDLSYCEKRGRYTCLDKSYCLPAEYMCDGLKDCKDGSDEGTFCEHFRLRIEWKIHETMPPHRYTASEYTDMILIYGECKQNAALALKTYKERYGATRTCPKSVRTITLALKKLRGNQALVPASTVLQPIEVTAVDPTRYKNSSIYKSQQAARRPLVRNKSENPLQLSKAQLVTFEVPGRETFCRWILGKVSEDPDFLSNIMWTGESIFAPNGVMSNKNRHFWCAPGVWPYMFAKPEEDIVKVHVWAGIHRNEIIGPIFIDGNLNTAKFLELLSGPVADYLEELPLNVRQQLWYQLNGLPAHSVPVARERLSEIFGKQWIGRNGPCEWPPKSSDLSPLEVALWKNIKKQVYGNERHMKVCADALKKSISSAFDKLKTTVTKSDLLTRERNKILIQCKNSINKGNLFKRKKK</sequence>
<keyword evidence="6" id="KW-1185">Reference proteome</keyword>
<dbReference type="PROSITE" id="PS50068">
    <property type="entry name" value="LDLRA_2"/>
    <property type="match status" value="4"/>
</dbReference>
<dbReference type="OrthoDB" id="9971063at2759"/>
<dbReference type="PANTHER" id="PTHR47326">
    <property type="entry name" value="TRANSPOSABLE ELEMENT TC3 TRANSPOSASE-LIKE PROTEIN"/>
    <property type="match status" value="1"/>
</dbReference>
<feature type="disulfide bond" evidence="2">
    <location>
        <begin position="49"/>
        <end position="64"/>
    </location>
</feature>
<dbReference type="SMART" id="SM00192">
    <property type="entry name" value="LDLa"/>
    <property type="match status" value="4"/>
</dbReference>
<evidence type="ECO:0000259" key="4">
    <source>
        <dbReference type="Pfam" id="PF16087"/>
    </source>
</evidence>
<feature type="disulfide bond" evidence="2">
    <location>
        <begin position="95"/>
        <end position="110"/>
    </location>
</feature>
<evidence type="ECO:0000256" key="1">
    <source>
        <dbReference type="ARBA" id="ARBA00023157"/>
    </source>
</evidence>
<keyword evidence="3" id="KW-0732">Signal</keyword>
<organism evidence="5 6">
    <name type="scientific">Pararge aegeria aegeria</name>
    <dbReference type="NCBI Taxonomy" id="348720"/>
    <lineage>
        <taxon>Eukaryota</taxon>
        <taxon>Metazoa</taxon>
        <taxon>Ecdysozoa</taxon>
        <taxon>Arthropoda</taxon>
        <taxon>Hexapoda</taxon>
        <taxon>Insecta</taxon>
        <taxon>Pterygota</taxon>
        <taxon>Neoptera</taxon>
        <taxon>Endopterygota</taxon>
        <taxon>Lepidoptera</taxon>
        <taxon>Glossata</taxon>
        <taxon>Ditrysia</taxon>
        <taxon>Papilionoidea</taxon>
        <taxon>Nymphalidae</taxon>
        <taxon>Satyrinae</taxon>
        <taxon>Satyrini</taxon>
        <taxon>Parargina</taxon>
        <taxon>Pararge</taxon>
    </lineage>
</organism>
<dbReference type="InterPro" id="IPR002172">
    <property type="entry name" value="LDrepeatLR_classA_rpt"/>
</dbReference>
<gene>
    <name evidence="5" type="primary">jg24982</name>
    <name evidence="5" type="ORF">PAEG_LOCUS21035</name>
</gene>
<keyword evidence="1 2" id="KW-1015">Disulfide bond</keyword>
<dbReference type="PRINTS" id="PR00261">
    <property type="entry name" value="LDLRECEPTOR"/>
</dbReference>
<reference evidence="5" key="1">
    <citation type="submission" date="2022-03" db="EMBL/GenBank/DDBJ databases">
        <authorList>
            <person name="Lindestad O."/>
        </authorList>
    </citation>
    <scope>NUCLEOTIDE SEQUENCE</scope>
</reference>
<dbReference type="SUPFAM" id="SSF57424">
    <property type="entry name" value="LDL receptor-like module"/>
    <property type="match status" value="4"/>
</dbReference>
<dbReference type="InterPro" id="IPR023415">
    <property type="entry name" value="LDLR_class-A_CS"/>
</dbReference>
<dbReference type="PANTHER" id="PTHR47326:SF1">
    <property type="entry name" value="HTH PSQ-TYPE DOMAIN-CONTAINING PROTEIN"/>
    <property type="match status" value="1"/>
</dbReference>
<dbReference type="GO" id="GO:0003676">
    <property type="term" value="F:nucleic acid binding"/>
    <property type="evidence" value="ECO:0007669"/>
    <property type="project" value="InterPro"/>
</dbReference>